<evidence type="ECO:0000313" key="2">
    <source>
        <dbReference type="Proteomes" id="UP000293154"/>
    </source>
</evidence>
<sequence>MLHAHLTTQYLNNDELADFTRVCRMLNCKPLLIELARGEHQQQAMATAYIDELTQAHKISRCFNESGYAIQRIKIEASLKEHTRYPEALYYEWHGKLIAEPSPSLLTLCLEHGAHLSHNALQHQPNKRFITLRQTASSTVKLNHSLFNQQIQTLVSALQKGGWPIIQHLYEICLYDSNEKLDAGWLSDIEGPIYD</sequence>
<evidence type="ECO:0000313" key="1">
    <source>
        <dbReference type="EMBL" id="QBH95040.1"/>
    </source>
</evidence>
<organism evidence="1 2">
    <name type="scientific">Limnobaculum zhutongyuii</name>
    <dbReference type="NCBI Taxonomy" id="2498113"/>
    <lineage>
        <taxon>Bacteria</taxon>
        <taxon>Pseudomonadati</taxon>
        <taxon>Pseudomonadota</taxon>
        <taxon>Gammaproteobacteria</taxon>
        <taxon>Enterobacterales</taxon>
        <taxon>Budviciaceae</taxon>
        <taxon>Limnobaculum</taxon>
    </lineage>
</organism>
<dbReference type="RefSeq" id="WP_130590038.1">
    <property type="nucleotide sequence ID" value="NZ_CP034752.1"/>
</dbReference>
<gene>
    <name evidence="1" type="ORF">EKN56_00565</name>
</gene>
<dbReference type="Proteomes" id="UP000293154">
    <property type="component" value="Chromosome"/>
</dbReference>
<dbReference type="EMBL" id="CP034752">
    <property type="protein sequence ID" value="QBH95040.1"/>
    <property type="molecule type" value="Genomic_DNA"/>
</dbReference>
<keyword evidence="2" id="KW-1185">Reference proteome</keyword>
<name>A0A411WFH4_9GAMM</name>
<dbReference type="OrthoDB" id="2580232at2"/>
<accession>A0A411WFH4</accession>
<dbReference type="AlphaFoldDB" id="A0A411WFH4"/>
<reference evidence="1 2" key="1">
    <citation type="submission" date="2019-03" db="EMBL/GenBank/DDBJ databases">
        <title>Pragia sp. nov. isolated from the gut tract of Carduelis flavirostris.</title>
        <authorList>
            <person name="Ge Y."/>
        </authorList>
    </citation>
    <scope>NUCLEOTIDE SEQUENCE [LARGE SCALE GENOMIC DNA]</scope>
    <source>
        <strain evidence="1 2">CF-458</strain>
    </source>
</reference>
<protein>
    <submittedName>
        <fullName evidence="1">Uncharacterized protein</fullName>
    </submittedName>
</protein>
<dbReference type="KEGG" id="prag:EKN56_00565"/>
<proteinExistence type="predicted"/>